<evidence type="ECO:0000313" key="3">
    <source>
        <dbReference type="Proteomes" id="UP000305906"/>
    </source>
</evidence>
<reference evidence="2 3" key="1">
    <citation type="submission" date="2019-05" db="EMBL/GenBank/DDBJ databases">
        <title>Streptomyces sp. NEAU-C151, a novel actinomycete isolated from soil.</title>
        <authorList>
            <person name="Han L."/>
            <person name="Jiang H."/>
        </authorList>
    </citation>
    <scope>NUCLEOTIDE SEQUENCE [LARGE SCALE GENOMIC DNA]</scope>
    <source>
        <strain evidence="2 3">NEAU-C151</strain>
    </source>
</reference>
<keyword evidence="3" id="KW-1185">Reference proteome</keyword>
<dbReference type="InterPro" id="IPR025736">
    <property type="entry name" value="PucR_C-HTH_dom"/>
</dbReference>
<protein>
    <submittedName>
        <fullName evidence="2">PucR family transcriptional regulator</fullName>
    </submittedName>
</protein>
<gene>
    <name evidence="2" type="ORF">FE633_11245</name>
</gene>
<dbReference type="RefSeq" id="WP_138044986.1">
    <property type="nucleotide sequence ID" value="NZ_VBZC01000010.1"/>
</dbReference>
<dbReference type="PANTHER" id="PTHR33744:SF1">
    <property type="entry name" value="DNA-BINDING TRANSCRIPTIONAL ACTIVATOR ADER"/>
    <property type="match status" value="1"/>
</dbReference>
<evidence type="ECO:0000313" key="2">
    <source>
        <dbReference type="EMBL" id="TLS46112.1"/>
    </source>
</evidence>
<evidence type="ECO:0000259" key="1">
    <source>
        <dbReference type="Pfam" id="PF13556"/>
    </source>
</evidence>
<feature type="domain" description="PucR C-terminal helix-turn-helix" evidence="1">
    <location>
        <begin position="563"/>
        <end position="621"/>
    </location>
</feature>
<proteinExistence type="predicted"/>
<name>A0A5R9FQB8_9ACTN</name>
<dbReference type="InterPro" id="IPR051448">
    <property type="entry name" value="CdaR-like_regulators"/>
</dbReference>
<accession>A0A5R9FQB8</accession>
<dbReference type="AlphaFoldDB" id="A0A5R9FQB8"/>
<organism evidence="2 3">
    <name type="scientific">Streptomyces montanus</name>
    <dbReference type="NCBI Taxonomy" id="2580423"/>
    <lineage>
        <taxon>Bacteria</taxon>
        <taxon>Bacillati</taxon>
        <taxon>Actinomycetota</taxon>
        <taxon>Actinomycetes</taxon>
        <taxon>Kitasatosporales</taxon>
        <taxon>Streptomycetaceae</taxon>
        <taxon>Streptomyces</taxon>
    </lineage>
</organism>
<dbReference type="Gene3D" id="1.10.10.2840">
    <property type="entry name" value="PucR C-terminal helix-turn-helix domain"/>
    <property type="match status" value="2"/>
</dbReference>
<dbReference type="PANTHER" id="PTHR33744">
    <property type="entry name" value="CARBOHYDRATE DIACID REGULATOR"/>
    <property type="match status" value="1"/>
</dbReference>
<comment type="caution">
    <text evidence="2">The sequence shown here is derived from an EMBL/GenBank/DDBJ whole genome shotgun (WGS) entry which is preliminary data.</text>
</comment>
<feature type="domain" description="PucR C-terminal helix-turn-helix" evidence="1">
    <location>
        <begin position="472"/>
        <end position="513"/>
    </location>
</feature>
<dbReference type="InterPro" id="IPR042070">
    <property type="entry name" value="PucR_C-HTH_sf"/>
</dbReference>
<dbReference type="Pfam" id="PF13556">
    <property type="entry name" value="HTH_30"/>
    <property type="match status" value="2"/>
</dbReference>
<dbReference type="EMBL" id="VBZC01000010">
    <property type="protein sequence ID" value="TLS46112.1"/>
    <property type="molecule type" value="Genomic_DNA"/>
</dbReference>
<sequence>MLTLGSLADGEHGLELAFVRSQDATAHRETTVTGLTTLTPAEVLGGHADRTRSGHMVFLAGLLPYGNRGRTATAVQELLHQMRSDGCAALVISARHDDLPPYPRHLYDLSRQLAIPLLVTTAAQEHWIRVSETMQQELVTRAERRASQLNMLIQQLPAHLADAQAMGRITDWLARTLDAQVLVSERERVLAASPASAAERVAHAIIHQSAEAGHADASVAHTQLISLGPAAGAEAVLAVARHSSFDASDQRLLRHAAKVIGLMAQARHEFRANHGASHAARTAAAELLLTGELDKARRVMAMLAPGLLAPDTARVYVIQTTAELRDSVVHQCEAAMADRALTIADPRDPSRVLIINPLLPGGVGDTSVAGDLMRVMTTGGRGRVLSLGGSGVYSMTLMAQALNEALTAQRFATAQPDSVVLSSQDDALISLLPQHDAQAWARDLLRPLTSSPADWEQFRHTLPTALAYPNTVAAQRLLLHRNTVTRRVTKAAALLAMDLNKVAHRIAVGLALELVTQRDTTDDEDASRSDPDVRTLDGLLATPGLETWADTLLHPAREDRRPLLTTAAHWLAHDLRIESTAAALGLSDATVRSHLRALERHLSRDLTSLSGLRDLMFALHITMTIPEATAPNAVPHAA</sequence>
<dbReference type="Proteomes" id="UP000305906">
    <property type="component" value="Unassembled WGS sequence"/>
</dbReference>